<evidence type="ECO:0000259" key="1">
    <source>
        <dbReference type="Pfam" id="PF01593"/>
    </source>
</evidence>
<dbReference type="RefSeq" id="WP_252214258.1">
    <property type="nucleotide sequence ID" value="NZ_JAVJAN010000001.1"/>
</dbReference>
<proteinExistence type="predicted"/>
<gene>
    <name evidence="2" type="ORF">RGC78_00605</name>
</gene>
<evidence type="ECO:0000313" key="3">
    <source>
        <dbReference type="Proteomes" id="UP001256646"/>
    </source>
</evidence>
<name>A0ABU1EC51_9CLOT</name>
<dbReference type="SUPFAM" id="SSF51905">
    <property type="entry name" value="FAD/NAD(P)-binding domain"/>
    <property type="match status" value="1"/>
</dbReference>
<feature type="domain" description="Amine oxidase" evidence="1">
    <location>
        <begin position="69"/>
        <end position="554"/>
    </location>
</feature>
<dbReference type="Gene3D" id="3.50.50.60">
    <property type="entry name" value="FAD/NAD(P)-binding domain"/>
    <property type="match status" value="1"/>
</dbReference>
<keyword evidence="3" id="KW-1185">Reference proteome</keyword>
<sequence length="564" mass="65144">MNAEFRYIQSLNPSNEERYKMLKTALEKSNRIEDFDDIISALAPPNDITTIASPKDCKEIKVGIIGGGLAGVSSAFELRKLGFDVTIFEMQSNRIGGRVYTHYFDKNKNFYGELGAMRIPISHESTWHYINTFNLQTRPFIQTNENAFMYIRNKRVRNDSEGKNVMEKIYPEFNLTPEEKNTSWQKLIDYALADNLLKINPSIRNELLHIKKQYSVLIQSLDNLSIRDELKKMNLSEGAIELISCVAPFLGAFYDNSYLENLQEDYSVDYAYRYEIVGGSVNLPLAFYNSLISKNPKEYTNIEKKNLGKVTLENGKTVTSIFNDNKNNKVILEYKYKNFSKNFSRSFDYVICAIPLSSLRNMNIFPMFSTEKMQAIKEVNYSSSQKTLFMCNERFWEKGNDNEKILGGGSYTDLPIQSIWYPYYNYNIKKHSKYNNYGVLLASYNLGQDAIRLGNLNNDVRFETIKRQVEKVNGLPSKYLDKIVMDFKTINWNNEPGILGAFCYFTPNQHTNFLYSMTKSEYKDKVYFAGEHASNKHGWMQGALNSGMNVANSIAQHCKEVKKY</sequence>
<evidence type="ECO:0000313" key="2">
    <source>
        <dbReference type="EMBL" id="MDR5585963.1"/>
    </source>
</evidence>
<dbReference type="EMBL" id="JAVJAN010000001">
    <property type="protein sequence ID" value="MDR5585963.1"/>
    <property type="molecule type" value="Genomic_DNA"/>
</dbReference>
<dbReference type="Gene3D" id="3.90.660.10">
    <property type="match status" value="1"/>
</dbReference>
<dbReference type="InterPro" id="IPR002937">
    <property type="entry name" value="Amino_oxidase"/>
</dbReference>
<dbReference type="Proteomes" id="UP001256646">
    <property type="component" value="Unassembled WGS sequence"/>
</dbReference>
<accession>A0ABU1EC51</accession>
<dbReference type="SUPFAM" id="SSF54373">
    <property type="entry name" value="FAD-linked reductases, C-terminal domain"/>
    <property type="match status" value="1"/>
</dbReference>
<dbReference type="Pfam" id="PF01593">
    <property type="entry name" value="Amino_oxidase"/>
    <property type="match status" value="1"/>
</dbReference>
<reference evidence="2 3" key="1">
    <citation type="submission" date="2023-09" db="EMBL/GenBank/DDBJ databases">
        <authorList>
            <person name="Zhai L."/>
        </authorList>
    </citation>
    <scope>NUCLEOTIDE SEQUENCE [LARGE SCALE GENOMIC DNA]</scope>
    <source>
        <strain evidence="2 3">5 N-1</strain>
    </source>
</reference>
<dbReference type="InterPro" id="IPR036188">
    <property type="entry name" value="FAD/NAD-bd_sf"/>
</dbReference>
<comment type="caution">
    <text evidence="2">The sequence shown here is derived from an EMBL/GenBank/DDBJ whole genome shotgun (WGS) entry which is preliminary data.</text>
</comment>
<dbReference type="PANTHER" id="PTHR10742">
    <property type="entry name" value="FLAVIN MONOAMINE OXIDASE"/>
    <property type="match status" value="1"/>
</dbReference>
<dbReference type="Gene3D" id="1.20.1440.240">
    <property type="match status" value="1"/>
</dbReference>
<organism evidence="2 3">
    <name type="scientific">Clostridium aquiflavi</name>
    <dbReference type="NCBI Taxonomy" id="3073603"/>
    <lineage>
        <taxon>Bacteria</taxon>
        <taxon>Bacillati</taxon>
        <taxon>Bacillota</taxon>
        <taxon>Clostridia</taxon>
        <taxon>Eubacteriales</taxon>
        <taxon>Clostridiaceae</taxon>
        <taxon>Clostridium</taxon>
    </lineage>
</organism>
<dbReference type="PANTHER" id="PTHR10742:SF410">
    <property type="entry name" value="LYSINE-SPECIFIC HISTONE DEMETHYLASE 2"/>
    <property type="match status" value="1"/>
</dbReference>
<protein>
    <submittedName>
        <fullName evidence="2">FAD-dependent oxidoreductase</fullName>
    </submittedName>
</protein>
<dbReference type="InterPro" id="IPR050281">
    <property type="entry name" value="Flavin_monoamine_oxidase"/>
</dbReference>